<accession>A0A9P6DY02</accession>
<dbReference type="AlphaFoldDB" id="A0A9P6DY02"/>
<evidence type="ECO:0000313" key="2">
    <source>
        <dbReference type="EMBL" id="KAF9515439.1"/>
    </source>
</evidence>
<feature type="compositionally biased region" description="Polar residues" evidence="1">
    <location>
        <begin position="68"/>
        <end position="77"/>
    </location>
</feature>
<feature type="compositionally biased region" description="Low complexity" evidence="1">
    <location>
        <begin position="114"/>
        <end position="156"/>
    </location>
</feature>
<dbReference type="EMBL" id="MU128950">
    <property type="protein sequence ID" value="KAF9515439.1"/>
    <property type="molecule type" value="Genomic_DNA"/>
</dbReference>
<proteinExistence type="predicted"/>
<organism evidence="2 3">
    <name type="scientific">Hydnum rufescens UP504</name>
    <dbReference type="NCBI Taxonomy" id="1448309"/>
    <lineage>
        <taxon>Eukaryota</taxon>
        <taxon>Fungi</taxon>
        <taxon>Dikarya</taxon>
        <taxon>Basidiomycota</taxon>
        <taxon>Agaricomycotina</taxon>
        <taxon>Agaricomycetes</taxon>
        <taxon>Cantharellales</taxon>
        <taxon>Hydnaceae</taxon>
        <taxon>Hydnum</taxon>
    </lineage>
</organism>
<dbReference type="Proteomes" id="UP000886523">
    <property type="component" value="Unassembled WGS sequence"/>
</dbReference>
<sequence length="282" mass="31736">MLTDEFLDPGPSHDLRSSAQKTWLHSLMQALFYAISTLRDIMNGVKRRTLRFHFRYSGVDRNVLPCTSEYTPENDTPTRGCLDSSLYTPARPPSPTERTFLLSTPTAESMPYISESSSGSDSSTPSSSASSYTSLRSALRTSQQSDPSPIPISTRSISFSPVPFRKSVRFSETDDMRIFEYGSWEAREKRRNRVLGGWKKNGDTIMWQDDPDTRNLVRPTSPPSSVEEDDIFRRGFYSWLLGGASSRTLASSLSLSAGTTYSPPERGYIPYGEESRWRDGIF</sequence>
<name>A0A9P6DY02_9AGAM</name>
<reference evidence="2" key="1">
    <citation type="journal article" date="2020" name="Nat. Commun.">
        <title>Large-scale genome sequencing of mycorrhizal fungi provides insights into the early evolution of symbiotic traits.</title>
        <authorList>
            <person name="Miyauchi S."/>
            <person name="Kiss E."/>
            <person name="Kuo A."/>
            <person name="Drula E."/>
            <person name="Kohler A."/>
            <person name="Sanchez-Garcia M."/>
            <person name="Morin E."/>
            <person name="Andreopoulos B."/>
            <person name="Barry K.W."/>
            <person name="Bonito G."/>
            <person name="Buee M."/>
            <person name="Carver A."/>
            <person name="Chen C."/>
            <person name="Cichocki N."/>
            <person name="Clum A."/>
            <person name="Culley D."/>
            <person name="Crous P.W."/>
            <person name="Fauchery L."/>
            <person name="Girlanda M."/>
            <person name="Hayes R.D."/>
            <person name="Keri Z."/>
            <person name="LaButti K."/>
            <person name="Lipzen A."/>
            <person name="Lombard V."/>
            <person name="Magnuson J."/>
            <person name="Maillard F."/>
            <person name="Murat C."/>
            <person name="Nolan M."/>
            <person name="Ohm R.A."/>
            <person name="Pangilinan J."/>
            <person name="Pereira M.F."/>
            <person name="Perotto S."/>
            <person name="Peter M."/>
            <person name="Pfister S."/>
            <person name="Riley R."/>
            <person name="Sitrit Y."/>
            <person name="Stielow J.B."/>
            <person name="Szollosi G."/>
            <person name="Zifcakova L."/>
            <person name="Stursova M."/>
            <person name="Spatafora J.W."/>
            <person name="Tedersoo L."/>
            <person name="Vaario L.M."/>
            <person name="Yamada A."/>
            <person name="Yan M."/>
            <person name="Wang P."/>
            <person name="Xu J."/>
            <person name="Bruns T."/>
            <person name="Baldrian P."/>
            <person name="Vilgalys R."/>
            <person name="Dunand C."/>
            <person name="Henrissat B."/>
            <person name="Grigoriev I.V."/>
            <person name="Hibbett D."/>
            <person name="Nagy L.G."/>
            <person name="Martin F.M."/>
        </authorList>
    </citation>
    <scope>NUCLEOTIDE SEQUENCE</scope>
    <source>
        <strain evidence="2">UP504</strain>
    </source>
</reference>
<evidence type="ECO:0000256" key="1">
    <source>
        <dbReference type="SAM" id="MobiDB-lite"/>
    </source>
</evidence>
<comment type="caution">
    <text evidence="2">The sequence shown here is derived from an EMBL/GenBank/DDBJ whole genome shotgun (WGS) entry which is preliminary data.</text>
</comment>
<feature type="region of interest" description="Disordered" evidence="1">
    <location>
        <begin position="68"/>
        <end position="156"/>
    </location>
</feature>
<evidence type="ECO:0000313" key="3">
    <source>
        <dbReference type="Proteomes" id="UP000886523"/>
    </source>
</evidence>
<gene>
    <name evidence="2" type="ORF">BS47DRAFT_1341932</name>
</gene>
<protein>
    <submittedName>
        <fullName evidence="2">Uncharacterized protein</fullName>
    </submittedName>
</protein>
<keyword evidence="3" id="KW-1185">Reference proteome</keyword>